<evidence type="ECO:0000256" key="4">
    <source>
        <dbReference type="ARBA" id="ARBA00023136"/>
    </source>
</evidence>
<sequence length="308" mass="34671">MGLAQKLSVEQNSAHLKAIISIQILFISITGILICIPTAFIIFKKLKNSSISTDLTILKIIILFDLFINFSLFTNYFLWYFPQNWLVYSNAWCRVQCILLTTPLLIGGYLISLLSVERYLLIVFNKTLGKLTYQLLAALCIIYPLSVTSYFAGTDLVVLSACGLYCTTTATGLPINFGLYSSSMLGIVSTLTTTWCYMGISIFQVKQLSKNSNNLNLPKAEAIREATSTILKSATILILYLLTHLGKTYVFVNEWITGQTRTIIADAITFNLLCYTGFIDVMLFLNFNQEVKAELGRFMLNLKNFRCF</sequence>
<reference evidence="6 7" key="1">
    <citation type="journal article" date="2015" name="Genome Biol. Evol.">
        <title>Phylogenomic analyses indicate that early fungi evolved digesting cell walls of algal ancestors of land plants.</title>
        <authorList>
            <person name="Chang Y."/>
            <person name="Wang S."/>
            <person name="Sekimoto S."/>
            <person name="Aerts A.L."/>
            <person name="Choi C."/>
            <person name="Clum A."/>
            <person name="LaButti K.M."/>
            <person name="Lindquist E.A."/>
            <person name="Yee Ngan C."/>
            <person name="Ohm R.A."/>
            <person name="Salamov A.A."/>
            <person name="Grigoriev I.V."/>
            <person name="Spatafora J.W."/>
            <person name="Berbee M.L."/>
        </authorList>
    </citation>
    <scope>NUCLEOTIDE SEQUENCE [LARGE SCALE GENOMIC DNA]</scope>
    <source>
        <strain evidence="6 7">NRRL 28638</strain>
    </source>
</reference>
<name>A0A137PBA9_CONC2</name>
<dbReference type="InterPro" id="IPR000276">
    <property type="entry name" value="GPCR_Rhodpsn"/>
</dbReference>
<accession>A0A137PBA9</accession>
<evidence type="ECO:0000256" key="5">
    <source>
        <dbReference type="SAM" id="Phobius"/>
    </source>
</evidence>
<keyword evidence="3 5" id="KW-1133">Transmembrane helix</keyword>
<evidence type="ECO:0000256" key="2">
    <source>
        <dbReference type="ARBA" id="ARBA00022692"/>
    </source>
</evidence>
<evidence type="ECO:0008006" key="8">
    <source>
        <dbReference type="Google" id="ProtNLM"/>
    </source>
</evidence>
<feature type="transmembrane region" description="Helical" evidence="5">
    <location>
        <begin position="98"/>
        <end position="121"/>
    </location>
</feature>
<keyword evidence="7" id="KW-1185">Reference proteome</keyword>
<evidence type="ECO:0000313" key="6">
    <source>
        <dbReference type="EMBL" id="KXN72212.1"/>
    </source>
</evidence>
<feature type="transmembrane region" description="Helical" evidence="5">
    <location>
        <begin position="20"/>
        <end position="43"/>
    </location>
</feature>
<proteinExistence type="predicted"/>
<feature type="transmembrane region" description="Helical" evidence="5">
    <location>
        <begin position="226"/>
        <end position="243"/>
    </location>
</feature>
<dbReference type="EMBL" id="KQ964457">
    <property type="protein sequence ID" value="KXN72212.1"/>
    <property type="molecule type" value="Genomic_DNA"/>
</dbReference>
<gene>
    <name evidence="6" type="ORF">CONCODRAFT_4957</name>
</gene>
<keyword evidence="4 5" id="KW-0472">Membrane</keyword>
<evidence type="ECO:0000256" key="3">
    <source>
        <dbReference type="ARBA" id="ARBA00022989"/>
    </source>
</evidence>
<keyword evidence="2 5" id="KW-0812">Transmembrane</keyword>
<feature type="transmembrane region" description="Helical" evidence="5">
    <location>
        <begin position="263"/>
        <end position="287"/>
    </location>
</feature>
<dbReference type="Gene3D" id="1.20.1070.10">
    <property type="entry name" value="Rhodopsin 7-helix transmembrane proteins"/>
    <property type="match status" value="1"/>
</dbReference>
<comment type="subcellular location">
    <subcellularLocation>
        <location evidence="1">Membrane</location>
    </subcellularLocation>
</comment>
<dbReference type="GO" id="GO:0016020">
    <property type="term" value="C:membrane"/>
    <property type="evidence" value="ECO:0007669"/>
    <property type="project" value="UniProtKB-SubCell"/>
</dbReference>
<dbReference type="GO" id="GO:0004930">
    <property type="term" value="F:G protein-coupled receptor activity"/>
    <property type="evidence" value="ECO:0007669"/>
    <property type="project" value="InterPro"/>
</dbReference>
<dbReference type="SUPFAM" id="SSF81321">
    <property type="entry name" value="Family A G protein-coupled receptor-like"/>
    <property type="match status" value="1"/>
</dbReference>
<organism evidence="6 7">
    <name type="scientific">Conidiobolus coronatus (strain ATCC 28846 / CBS 209.66 / NRRL 28638)</name>
    <name type="common">Delacroixia coronata</name>
    <dbReference type="NCBI Taxonomy" id="796925"/>
    <lineage>
        <taxon>Eukaryota</taxon>
        <taxon>Fungi</taxon>
        <taxon>Fungi incertae sedis</taxon>
        <taxon>Zoopagomycota</taxon>
        <taxon>Entomophthoromycotina</taxon>
        <taxon>Entomophthoromycetes</taxon>
        <taxon>Entomophthorales</taxon>
        <taxon>Ancylistaceae</taxon>
        <taxon>Conidiobolus</taxon>
    </lineage>
</organism>
<evidence type="ECO:0000256" key="1">
    <source>
        <dbReference type="ARBA" id="ARBA00004370"/>
    </source>
</evidence>
<feature type="transmembrane region" description="Helical" evidence="5">
    <location>
        <begin position="55"/>
        <end position="78"/>
    </location>
</feature>
<protein>
    <recommendedName>
        <fullName evidence="8">G-protein coupled receptors family 1 profile domain-containing protein</fullName>
    </recommendedName>
</protein>
<dbReference type="OrthoDB" id="6142583at2759"/>
<feature type="transmembrane region" description="Helical" evidence="5">
    <location>
        <begin position="133"/>
        <end position="152"/>
    </location>
</feature>
<dbReference type="AlphaFoldDB" id="A0A137PBA9"/>
<dbReference type="PROSITE" id="PS00237">
    <property type="entry name" value="G_PROTEIN_RECEP_F1_1"/>
    <property type="match status" value="1"/>
</dbReference>
<evidence type="ECO:0000313" key="7">
    <source>
        <dbReference type="Proteomes" id="UP000070444"/>
    </source>
</evidence>
<feature type="transmembrane region" description="Helical" evidence="5">
    <location>
        <begin position="184"/>
        <end position="205"/>
    </location>
</feature>
<dbReference type="Proteomes" id="UP000070444">
    <property type="component" value="Unassembled WGS sequence"/>
</dbReference>